<organism evidence="2 3">
    <name type="scientific">Brachionus plicatilis</name>
    <name type="common">Marine rotifer</name>
    <name type="synonym">Brachionus muelleri</name>
    <dbReference type="NCBI Taxonomy" id="10195"/>
    <lineage>
        <taxon>Eukaryota</taxon>
        <taxon>Metazoa</taxon>
        <taxon>Spiralia</taxon>
        <taxon>Gnathifera</taxon>
        <taxon>Rotifera</taxon>
        <taxon>Eurotatoria</taxon>
        <taxon>Monogononta</taxon>
        <taxon>Pseudotrocha</taxon>
        <taxon>Ploima</taxon>
        <taxon>Brachionidae</taxon>
        <taxon>Brachionus</taxon>
    </lineage>
</organism>
<keyword evidence="1" id="KW-0472">Membrane</keyword>
<protein>
    <submittedName>
        <fullName evidence="2">Uncharacterized protein</fullName>
    </submittedName>
</protein>
<dbReference type="Proteomes" id="UP000276133">
    <property type="component" value="Unassembled WGS sequence"/>
</dbReference>
<evidence type="ECO:0000313" key="2">
    <source>
        <dbReference type="EMBL" id="RNA20645.1"/>
    </source>
</evidence>
<accession>A0A3M7RBJ8</accession>
<proteinExistence type="predicted"/>
<dbReference type="AlphaFoldDB" id="A0A3M7RBJ8"/>
<feature type="transmembrane region" description="Helical" evidence="1">
    <location>
        <begin position="52"/>
        <end position="71"/>
    </location>
</feature>
<evidence type="ECO:0000256" key="1">
    <source>
        <dbReference type="SAM" id="Phobius"/>
    </source>
</evidence>
<gene>
    <name evidence="2" type="ORF">BpHYR1_044841</name>
</gene>
<sequence>MEICVQSLETKKLVNFDYKKDCTKNTIKTRGLEVGAIKENKRKEKKRKISNMVLNVSILIQSSLCIHFRVWKPIDQNDSQFKKSIKYKDYEARTPVVI</sequence>
<comment type="caution">
    <text evidence="2">The sequence shown here is derived from an EMBL/GenBank/DDBJ whole genome shotgun (WGS) entry which is preliminary data.</text>
</comment>
<dbReference type="EMBL" id="REGN01003810">
    <property type="protein sequence ID" value="RNA20645.1"/>
    <property type="molecule type" value="Genomic_DNA"/>
</dbReference>
<reference evidence="2 3" key="1">
    <citation type="journal article" date="2018" name="Sci. Rep.">
        <title>Genomic signatures of local adaptation to the degree of environmental predictability in rotifers.</title>
        <authorList>
            <person name="Franch-Gras L."/>
            <person name="Hahn C."/>
            <person name="Garcia-Roger E.M."/>
            <person name="Carmona M.J."/>
            <person name="Serra M."/>
            <person name="Gomez A."/>
        </authorList>
    </citation>
    <scope>NUCLEOTIDE SEQUENCE [LARGE SCALE GENOMIC DNA]</scope>
    <source>
        <strain evidence="2">HYR1</strain>
    </source>
</reference>
<evidence type="ECO:0000313" key="3">
    <source>
        <dbReference type="Proteomes" id="UP000276133"/>
    </source>
</evidence>
<keyword evidence="1" id="KW-1133">Transmembrane helix</keyword>
<name>A0A3M7RBJ8_BRAPC</name>
<keyword evidence="3" id="KW-1185">Reference proteome</keyword>
<keyword evidence="1" id="KW-0812">Transmembrane</keyword>